<dbReference type="GO" id="GO:0042273">
    <property type="term" value="P:ribosomal large subunit biogenesis"/>
    <property type="evidence" value="ECO:0007669"/>
    <property type="project" value="TreeGrafter"/>
</dbReference>
<proteinExistence type="predicted"/>
<dbReference type="AlphaFoldDB" id="A0A086J3X7"/>
<dbReference type="HOGENOM" id="CLU_112982_0_0_1"/>
<keyword evidence="3" id="KW-1185">Reference proteome</keyword>
<dbReference type="GeneID" id="77675974"/>
<comment type="caution">
    <text evidence="2">The sequence shown here is derived from an EMBL/GenBank/DDBJ whole genome shotgun (WGS) entry which is preliminary data.</text>
</comment>
<dbReference type="PANTHER" id="PTHR13182:SF8">
    <property type="entry name" value="CYTOPLASMIC 60S SUBUNIT BIOGENESIS FACTOR ZNF622"/>
    <property type="match status" value="1"/>
</dbReference>
<dbReference type="RefSeq" id="XP_052905400.1">
    <property type="nucleotide sequence ID" value="XM_053048640.1"/>
</dbReference>
<reference evidence="2 3" key="1">
    <citation type="journal article" date="2014" name="Genome Announc.">
        <title>Genome Sequence of the Microsporidian Species Nematocida sp1 Strain ERTm6 (ATCC PRA-372).</title>
        <authorList>
            <person name="Bakowski M.A."/>
            <person name="Priest M."/>
            <person name="Young S."/>
            <person name="Cuomo C.A."/>
            <person name="Troemel E.R."/>
        </authorList>
    </citation>
    <scope>NUCLEOTIDE SEQUENCE [LARGE SCALE GENOMIC DNA]</scope>
    <source>
        <strain evidence="2 3">ERTm6</strain>
    </source>
</reference>
<feature type="domain" description="ZN622/Rei1/Reh1 zinc finger C2H2-type" evidence="1">
    <location>
        <begin position="69"/>
        <end position="154"/>
    </location>
</feature>
<dbReference type="Proteomes" id="UP000054524">
    <property type="component" value="Unassembled WGS sequence"/>
</dbReference>
<evidence type="ECO:0000313" key="2">
    <source>
        <dbReference type="EMBL" id="KFG26845.1"/>
    </source>
</evidence>
<dbReference type="InterPro" id="IPR040025">
    <property type="entry name" value="Znf622/Rei1/Reh1"/>
</dbReference>
<accession>A0A086J3X7</accession>
<protein>
    <recommendedName>
        <fullName evidence="1">ZN622/Rei1/Reh1 zinc finger C2H2-type domain-containing protein</fullName>
    </recommendedName>
</protein>
<sequence length="252" mass="29781">MRCTTCNKEIENKTEHYKSAIHEENSKRRLAGIQPMDKLEVKECETVTAKKPEPRRMEETGLYKLKDKECLYCDEIVTCEYIDHLETHGFKLLLPQYIVNVDGLIKHLKEKVGYCMCTCCNKRFSCIGKARAHMSAMHHMNYINTEEYDSFYNYPEKGIGYVSQDGSELYLPSGKIAGNKKYTKYYAQTLRDVEYYQNMNKKYTQVVHKEAPAQTEEEKIKIRQFTERSERNRLKIGMSNNSQKHFRDDWMQ</sequence>
<evidence type="ECO:0000313" key="3">
    <source>
        <dbReference type="Proteomes" id="UP000054524"/>
    </source>
</evidence>
<evidence type="ECO:0000259" key="1">
    <source>
        <dbReference type="Pfam" id="PF12756"/>
    </source>
</evidence>
<gene>
    <name evidence="2" type="ORF">NESG_01001</name>
</gene>
<name>A0A086J3X7_NEMA1</name>
<dbReference type="InterPro" id="IPR041661">
    <property type="entry name" value="ZN622/Rei1/Reh1_Znf-C2H2"/>
</dbReference>
<dbReference type="PANTHER" id="PTHR13182">
    <property type="entry name" value="ZINC FINGER PROTEIN 622"/>
    <property type="match status" value="1"/>
</dbReference>
<organism evidence="2 3">
    <name type="scientific">Nematocida ausubeli (strain ATCC PRA-371 / ERTm2)</name>
    <name type="common">Nematode killer fungus</name>
    <dbReference type="NCBI Taxonomy" id="1913371"/>
    <lineage>
        <taxon>Eukaryota</taxon>
        <taxon>Fungi</taxon>
        <taxon>Fungi incertae sedis</taxon>
        <taxon>Microsporidia</taxon>
        <taxon>Nematocida</taxon>
    </lineage>
</organism>
<dbReference type="GO" id="GO:0030687">
    <property type="term" value="C:preribosome, large subunit precursor"/>
    <property type="evidence" value="ECO:0007669"/>
    <property type="project" value="TreeGrafter"/>
</dbReference>
<dbReference type="Pfam" id="PF12756">
    <property type="entry name" value="zf-C2H2_2"/>
    <property type="match status" value="1"/>
</dbReference>
<dbReference type="EMBL" id="AKIJ01000002">
    <property type="protein sequence ID" value="KFG26845.1"/>
    <property type="molecule type" value="Genomic_DNA"/>
</dbReference>